<evidence type="ECO:0000256" key="1">
    <source>
        <dbReference type="ARBA" id="ARBA00001911"/>
    </source>
</evidence>
<evidence type="ECO:0000256" key="4">
    <source>
        <dbReference type="ARBA" id="ARBA00023235"/>
    </source>
</evidence>
<dbReference type="InterPro" id="IPR001509">
    <property type="entry name" value="Epimerase_deHydtase"/>
</dbReference>
<keyword evidence="3" id="KW-0520">NAD</keyword>
<dbReference type="Pfam" id="PF01370">
    <property type="entry name" value="Epimerase"/>
    <property type="match status" value="1"/>
</dbReference>
<dbReference type="AlphaFoldDB" id="A0A843AII2"/>
<comment type="caution">
    <text evidence="7">The sequence shown here is derived from an EMBL/GenBank/DDBJ whole genome shotgun (WGS) entry which is preliminary data.</text>
</comment>
<evidence type="ECO:0000256" key="3">
    <source>
        <dbReference type="ARBA" id="ARBA00023027"/>
    </source>
</evidence>
<protein>
    <submittedName>
        <fullName evidence="7">UDP-glucose 4-epimerase GalE</fullName>
        <ecNumber evidence="7">5.1.3.2</ecNumber>
    </submittedName>
</protein>
<name>A0A843AII2_METFO</name>
<dbReference type="SUPFAM" id="SSF51735">
    <property type="entry name" value="NAD(P)-binding Rossmann-fold domains"/>
    <property type="match status" value="1"/>
</dbReference>
<evidence type="ECO:0000256" key="5">
    <source>
        <dbReference type="ARBA" id="ARBA00023277"/>
    </source>
</evidence>
<proteinExistence type="inferred from homology"/>
<evidence type="ECO:0000313" key="8">
    <source>
        <dbReference type="Proteomes" id="UP000606900"/>
    </source>
</evidence>
<accession>A0A843AII2</accession>
<dbReference type="PANTHER" id="PTHR43725">
    <property type="entry name" value="UDP-GLUCOSE 4-EPIMERASE"/>
    <property type="match status" value="1"/>
</dbReference>
<sequence length="322" mass="36309">MILVTGGAGYIGSHANKELTRAGYETVVLDNMSYGHPDFLKWGVFEEVDLGDLESIRNVFRKYEIEAVMHFAAFTYVGESVEDPQKYYLNNLRNTLNLLQVMNEFEVRKLVFSSTCATYGNPQKIPLTEDHPQNPINPYGQGKLMVEKVLKDYSSAYGLRYVSLRYFNAAGADPEGEVGERHHPETHLIPLILDAAMGKREDIKIFGTDYPTPDGTCIRDYIHVTDLADAHIKALKYLEAGGESEVFNLGNGNGFSVREVIEEARKVTGKEIKATETERRAGDPPVLVGSSEKARKILKWQPKYDDLTKIISTAWEWHKKDN</sequence>
<dbReference type="InterPro" id="IPR005886">
    <property type="entry name" value="UDP_G4E"/>
</dbReference>
<dbReference type="GO" id="GO:0003978">
    <property type="term" value="F:UDP-glucose 4-epimerase activity"/>
    <property type="evidence" value="ECO:0007669"/>
    <property type="project" value="UniProtKB-EC"/>
</dbReference>
<dbReference type="Proteomes" id="UP000606900">
    <property type="component" value="Unassembled WGS sequence"/>
</dbReference>
<dbReference type="CDD" id="cd05247">
    <property type="entry name" value="UDP_G4E_1_SDR_e"/>
    <property type="match status" value="1"/>
</dbReference>
<keyword evidence="5" id="KW-0119">Carbohydrate metabolism</keyword>
<dbReference type="Gene3D" id="3.90.25.10">
    <property type="entry name" value="UDP-galactose 4-epimerase, domain 1"/>
    <property type="match status" value="1"/>
</dbReference>
<dbReference type="EMBL" id="JADIIL010000015">
    <property type="protein sequence ID" value="MBF4474619.1"/>
    <property type="molecule type" value="Genomic_DNA"/>
</dbReference>
<evidence type="ECO:0000313" key="7">
    <source>
        <dbReference type="EMBL" id="MBF4474619.1"/>
    </source>
</evidence>
<evidence type="ECO:0000259" key="6">
    <source>
        <dbReference type="Pfam" id="PF01370"/>
    </source>
</evidence>
<dbReference type="GO" id="GO:0033499">
    <property type="term" value="P:galactose catabolic process via UDP-galactose, Leloir pathway"/>
    <property type="evidence" value="ECO:0007669"/>
    <property type="project" value="TreeGrafter"/>
</dbReference>
<dbReference type="EC" id="5.1.3.2" evidence="7"/>
<dbReference type="NCBIfam" id="TIGR01179">
    <property type="entry name" value="galE"/>
    <property type="match status" value="1"/>
</dbReference>
<evidence type="ECO:0000256" key="2">
    <source>
        <dbReference type="ARBA" id="ARBA00007637"/>
    </source>
</evidence>
<organism evidence="7 8">
    <name type="scientific">Methanobacterium formicicum</name>
    <dbReference type="NCBI Taxonomy" id="2162"/>
    <lineage>
        <taxon>Archaea</taxon>
        <taxon>Methanobacteriati</taxon>
        <taxon>Methanobacteriota</taxon>
        <taxon>Methanomada group</taxon>
        <taxon>Methanobacteria</taxon>
        <taxon>Methanobacteriales</taxon>
        <taxon>Methanobacteriaceae</taxon>
        <taxon>Methanobacterium</taxon>
    </lineage>
</organism>
<comment type="cofactor">
    <cofactor evidence="1">
        <name>NAD(+)</name>
        <dbReference type="ChEBI" id="CHEBI:57540"/>
    </cofactor>
</comment>
<dbReference type="Gene3D" id="3.40.50.720">
    <property type="entry name" value="NAD(P)-binding Rossmann-like Domain"/>
    <property type="match status" value="1"/>
</dbReference>
<comment type="similarity">
    <text evidence="2">Belongs to the NAD(P)-dependent epimerase/dehydratase family.</text>
</comment>
<feature type="domain" description="NAD-dependent epimerase/dehydratase" evidence="6">
    <location>
        <begin position="2"/>
        <end position="250"/>
    </location>
</feature>
<reference evidence="7" key="1">
    <citation type="submission" date="2020-10" db="EMBL/GenBank/DDBJ databases">
        <title>Dehalococcoides mccartyi of a TCE/Cr reducing biochatode.</title>
        <authorList>
            <person name="Matturro B."/>
        </authorList>
    </citation>
    <scope>NUCLEOTIDE SEQUENCE</scope>
    <source>
        <strain evidence="7">Bin2</strain>
    </source>
</reference>
<keyword evidence="4 7" id="KW-0413">Isomerase</keyword>
<dbReference type="PANTHER" id="PTHR43725:SF53">
    <property type="entry name" value="UDP-ARABINOSE 4-EPIMERASE 1"/>
    <property type="match status" value="1"/>
</dbReference>
<dbReference type="RefSeq" id="WP_276698668.1">
    <property type="nucleotide sequence ID" value="NZ_JADIIL010000015.1"/>
</dbReference>
<dbReference type="InterPro" id="IPR036291">
    <property type="entry name" value="NAD(P)-bd_dom_sf"/>
</dbReference>
<gene>
    <name evidence="7" type="primary">galE</name>
    <name evidence="7" type="ORF">ISP06_03980</name>
</gene>